<sequence length="190" mass="20820">MRTLTYYIAATIDGYIADQQGGFDFFLPFEGEVAAAILADWPETMPVHARGPLGLTDVPNARFDAVLMGRGTYEPALAAGITSPYSHLRQYVFSRTIDQLDPEVEIVSGDPLEFVRELKRQEGMGIWLCGGGRLAGALLTEIDELVIKRHPIVAGTGIPLFDGPFDPTGFTRAADRTFDSGVTFETYTRN</sequence>
<reference evidence="2 3" key="2">
    <citation type="submission" date="2019-09" db="EMBL/GenBank/DDBJ databases">
        <authorList>
            <person name="Jin C."/>
        </authorList>
    </citation>
    <scope>NUCLEOTIDE SEQUENCE [LARGE SCALE GENOMIC DNA]</scope>
    <source>
        <strain evidence="2 3">AN110305</strain>
    </source>
</reference>
<proteinExistence type="predicted"/>
<dbReference type="Gene3D" id="3.40.430.10">
    <property type="entry name" value="Dihydrofolate Reductase, subunit A"/>
    <property type="match status" value="1"/>
</dbReference>
<protein>
    <submittedName>
        <fullName evidence="2">Dihydrofolate reductase</fullName>
    </submittedName>
</protein>
<name>A0A5B2WX45_9PSEU</name>
<dbReference type="OrthoDB" id="195113at2"/>
<dbReference type="RefSeq" id="WP_149852858.1">
    <property type="nucleotide sequence ID" value="NZ_VUOB01000056.1"/>
</dbReference>
<dbReference type="GO" id="GO:0009231">
    <property type="term" value="P:riboflavin biosynthetic process"/>
    <property type="evidence" value="ECO:0007669"/>
    <property type="project" value="InterPro"/>
</dbReference>
<keyword evidence="3" id="KW-1185">Reference proteome</keyword>
<comment type="caution">
    <text evidence="2">The sequence shown here is derived from an EMBL/GenBank/DDBJ whole genome shotgun (WGS) entry which is preliminary data.</text>
</comment>
<evidence type="ECO:0000313" key="3">
    <source>
        <dbReference type="Proteomes" id="UP000323454"/>
    </source>
</evidence>
<dbReference type="AlphaFoldDB" id="A0A5B2WX45"/>
<evidence type="ECO:0000313" key="2">
    <source>
        <dbReference type="EMBL" id="KAA2255450.1"/>
    </source>
</evidence>
<dbReference type="Proteomes" id="UP000323454">
    <property type="component" value="Unassembled WGS sequence"/>
</dbReference>
<organism evidence="2 3">
    <name type="scientific">Solihabitans fulvus</name>
    <dbReference type="NCBI Taxonomy" id="1892852"/>
    <lineage>
        <taxon>Bacteria</taxon>
        <taxon>Bacillati</taxon>
        <taxon>Actinomycetota</taxon>
        <taxon>Actinomycetes</taxon>
        <taxon>Pseudonocardiales</taxon>
        <taxon>Pseudonocardiaceae</taxon>
        <taxon>Solihabitans</taxon>
    </lineage>
</organism>
<dbReference type="InterPro" id="IPR002734">
    <property type="entry name" value="RibDG_C"/>
</dbReference>
<dbReference type="GO" id="GO:0008703">
    <property type="term" value="F:5-amino-6-(5-phosphoribosylamino)uracil reductase activity"/>
    <property type="evidence" value="ECO:0007669"/>
    <property type="project" value="InterPro"/>
</dbReference>
<accession>A0A5B2WX45</accession>
<reference evidence="2 3" key="1">
    <citation type="submission" date="2019-09" db="EMBL/GenBank/DDBJ databases">
        <title>Goodfellowia gen. nov., a new genus of the Pseudonocardineae related to Actinoalloteichus, containing Goodfellowia coeruleoviolacea gen. nov., comb. nov. gen. nov., comb. nov.</title>
        <authorList>
            <person name="Labeda D."/>
        </authorList>
    </citation>
    <scope>NUCLEOTIDE SEQUENCE [LARGE SCALE GENOMIC DNA]</scope>
    <source>
        <strain evidence="2 3">AN110305</strain>
    </source>
</reference>
<dbReference type="Pfam" id="PF01872">
    <property type="entry name" value="RibD_C"/>
    <property type="match status" value="1"/>
</dbReference>
<dbReference type="PANTHER" id="PTHR38011:SF11">
    <property type="entry name" value="2,5-DIAMINO-6-RIBOSYLAMINO-4(3H)-PYRIMIDINONE 5'-PHOSPHATE REDUCTASE"/>
    <property type="match status" value="1"/>
</dbReference>
<feature type="domain" description="Bacterial bifunctional deaminase-reductase C-terminal" evidence="1">
    <location>
        <begin position="3"/>
        <end position="165"/>
    </location>
</feature>
<dbReference type="PANTHER" id="PTHR38011">
    <property type="entry name" value="DIHYDROFOLATE REDUCTASE FAMILY PROTEIN (AFU_ORTHOLOGUE AFUA_8G06820)"/>
    <property type="match status" value="1"/>
</dbReference>
<dbReference type="InterPro" id="IPR050765">
    <property type="entry name" value="Riboflavin_Biosynth_HTPR"/>
</dbReference>
<dbReference type="SUPFAM" id="SSF53597">
    <property type="entry name" value="Dihydrofolate reductase-like"/>
    <property type="match status" value="1"/>
</dbReference>
<evidence type="ECO:0000259" key="1">
    <source>
        <dbReference type="Pfam" id="PF01872"/>
    </source>
</evidence>
<dbReference type="EMBL" id="VUOB01000056">
    <property type="protein sequence ID" value="KAA2255450.1"/>
    <property type="molecule type" value="Genomic_DNA"/>
</dbReference>
<dbReference type="InterPro" id="IPR024072">
    <property type="entry name" value="DHFR-like_dom_sf"/>
</dbReference>
<gene>
    <name evidence="2" type="ORF">F0L68_28185</name>
</gene>